<name>A0A5B7IQ93_PORTR</name>
<dbReference type="Proteomes" id="UP000324222">
    <property type="component" value="Unassembled WGS sequence"/>
</dbReference>
<accession>A0A5B7IQ93</accession>
<dbReference type="AlphaFoldDB" id="A0A5B7IQ93"/>
<comment type="caution">
    <text evidence="1">The sequence shown here is derived from an EMBL/GenBank/DDBJ whole genome shotgun (WGS) entry which is preliminary data.</text>
</comment>
<sequence length="77" mass="8539">MCVQWFALRWWRGSGAGGTEVGGASGWSAGRQDRAAEVQRDICYPHCSILTMSLRTRPYSQTPCSLTTTIFKVPIDD</sequence>
<gene>
    <name evidence="1" type="ORF">E2C01_080780</name>
</gene>
<organism evidence="1 2">
    <name type="scientific">Portunus trituberculatus</name>
    <name type="common">Swimming crab</name>
    <name type="synonym">Neptunus trituberculatus</name>
    <dbReference type="NCBI Taxonomy" id="210409"/>
    <lineage>
        <taxon>Eukaryota</taxon>
        <taxon>Metazoa</taxon>
        <taxon>Ecdysozoa</taxon>
        <taxon>Arthropoda</taxon>
        <taxon>Crustacea</taxon>
        <taxon>Multicrustacea</taxon>
        <taxon>Malacostraca</taxon>
        <taxon>Eumalacostraca</taxon>
        <taxon>Eucarida</taxon>
        <taxon>Decapoda</taxon>
        <taxon>Pleocyemata</taxon>
        <taxon>Brachyura</taxon>
        <taxon>Eubrachyura</taxon>
        <taxon>Portunoidea</taxon>
        <taxon>Portunidae</taxon>
        <taxon>Portuninae</taxon>
        <taxon>Portunus</taxon>
    </lineage>
</organism>
<evidence type="ECO:0000313" key="2">
    <source>
        <dbReference type="Proteomes" id="UP000324222"/>
    </source>
</evidence>
<dbReference type="EMBL" id="VSRR010070164">
    <property type="protein sequence ID" value="MPC85972.1"/>
    <property type="molecule type" value="Genomic_DNA"/>
</dbReference>
<protein>
    <submittedName>
        <fullName evidence="1">Uncharacterized protein</fullName>
    </submittedName>
</protein>
<keyword evidence="2" id="KW-1185">Reference proteome</keyword>
<evidence type="ECO:0000313" key="1">
    <source>
        <dbReference type="EMBL" id="MPC85972.1"/>
    </source>
</evidence>
<reference evidence="1 2" key="1">
    <citation type="submission" date="2019-05" db="EMBL/GenBank/DDBJ databases">
        <title>Another draft genome of Portunus trituberculatus and its Hox gene families provides insights of decapod evolution.</title>
        <authorList>
            <person name="Jeong J.-H."/>
            <person name="Song I."/>
            <person name="Kim S."/>
            <person name="Choi T."/>
            <person name="Kim D."/>
            <person name="Ryu S."/>
            <person name="Kim W."/>
        </authorList>
    </citation>
    <scope>NUCLEOTIDE SEQUENCE [LARGE SCALE GENOMIC DNA]</scope>
    <source>
        <tissue evidence="1">Muscle</tissue>
    </source>
</reference>
<proteinExistence type="predicted"/>